<dbReference type="Pfam" id="PF08241">
    <property type="entry name" value="Methyltransf_11"/>
    <property type="match status" value="1"/>
</dbReference>
<gene>
    <name evidence="2" type="ORF">KXJ70_01955</name>
</gene>
<organism evidence="2 3">
    <name type="scientific">Zhongshania aquimaris</name>
    <dbReference type="NCBI Taxonomy" id="2857107"/>
    <lineage>
        <taxon>Bacteria</taxon>
        <taxon>Pseudomonadati</taxon>
        <taxon>Pseudomonadota</taxon>
        <taxon>Gammaproteobacteria</taxon>
        <taxon>Cellvibrionales</taxon>
        <taxon>Spongiibacteraceae</taxon>
        <taxon>Zhongshania</taxon>
    </lineage>
</organism>
<keyword evidence="2" id="KW-0489">Methyltransferase</keyword>
<proteinExistence type="predicted"/>
<evidence type="ECO:0000313" key="2">
    <source>
        <dbReference type="EMBL" id="MBW2939522.1"/>
    </source>
</evidence>
<dbReference type="RefSeq" id="WP_219041774.1">
    <property type="nucleotide sequence ID" value="NZ_JAHWDQ010000001.1"/>
</dbReference>
<protein>
    <submittedName>
        <fullName evidence="2">Class I SAM-dependent methyltransferase</fullName>
    </submittedName>
</protein>
<feature type="domain" description="Methyltransferase type 11" evidence="1">
    <location>
        <begin position="91"/>
        <end position="130"/>
    </location>
</feature>
<keyword evidence="3" id="KW-1185">Reference proteome</keyword>
<sequence length="242" mass="27685">MKHWLRRRLGLRVQANKTIAKLCRGECIEIGALSAPAFFPNAISIRYADVGSKEQTAGALEKIGYFDYHQRKDDFVDVDIVFGANEPPLVSVKSDSVDTVFSAHSLEHSSNPIAALIDYIRVLRSGGIVYTIIPNKKYTYDRKRETTHVDVLIEKYVHNHWGYTVDEYRDVYVNTDNHVVYDNHTEADIIQAFKDNDGHHHIYTYDETNVIGMIGFVLERSGGELIYFDSTNKSEIHFAIRK</sequence>
<dbReference type="InterPro" id="IPR013216">
    <property type="entry name" value="Methyltransf_11"/>
</dbReference>
<evidence type="ECO:0000259" key="1">
    <source>
        <dbReference type="Pfam" id="PF08241"/>
    </source>
</evidence>
<reference evidence="2" key="1">
    <citation type="submission" date="2021-07" db="EMBL/GenBank/DDBJ databases">
        <title>Zhongshania sp. CAU 1632 isolated from seawater.</title>
        <authorList>
            <person name="Kim W."/>
        </authorList>
    </citation>
    <scope>NUCLEOTIDE SEQUENCE</scope>
    <source>
        <strain evidence="2">CAU 1632</strain>
    </source>
</reference>
<dbReference type="GO" id="GO:0032259">
    <property type="term" value="P:methylation"/>
    <property type="evidence" value="ECO:0007669"/>
    <property type="project" value="UniProtKB-KW"/>
</dbReference>
<accession>A0ABS6VMJ6</accession>
<dbReference type="Proteomes" id="UP001166291">
    <property type="component" value="Unassembled WGS sequence"/>
</dbReference>
<keyword evidence="2" id="KW-0808">Transferase</keyword>
<name>A0ABS6VMJ6_9GAMM</name>
<comment type="caution">
    <text evidence="2">The sequence shown here is derived from an EMBL/GenBank/DDBJ whole genome shotgun (WGS) entry which is preliminary data.</text>
</comment>
<evidence type="ECO:0000313" key="3">
    <source>
        <dbReference type="Proteomes" id="UP001166291"/>
    </source>
</evidence>
<dbReference type="GO" id="GO:0008168">
    <property type="term" value="F:methyltransferase activity"/>
    <property type="evidence" value="ECO:0007669"/>
    <property type="project" value="UniProtKB-KW"/>
</dbReference>
<dbReference type="EMBL" id="JAHWDQ010000001">
    <property type="protein sequence ID" value="MBW2939522.1"/>
    <property type="molecule type" value="Genomic_DNA"/>
</dbReference>